<keyword evidence="2" id="KW-1185">Reference proteome</keyword>
<evidence type="ECO:0000313" key="2">
    <source>
        <dbReference type="Proteomes" id="UP000002208"/>
    </source>
</evidence>
<geneLocation type="plasmid" evidence="2">
    <name>pDeide2</name>
</geneLocation>
<dbReference type="EMBL" id="CP001116">
    <property type="protein sequence ID" value="ACO47741.1"/>
    <property type="molecule type" value="Genomic_DNA"/>
</dbReference>
<sequence length="421" mass="44136">MPLMFLTVVLSTSHTEAQTRQGKAELVRSSLEPSVARLVSSVTDAVKDAGGDLERSNAHFVVAFSTGHYKADPLGAQAARELATQFVQKVTVPGDRVTARAWELQPWAYRDPANLTLQVGADRLADHTRISALWPTTPSVGSVGGHDTERVAVELTQEFDQDAGTVLVLITNTAASVGASGVKLMSANAPEYLNTLERWTRVEGTQDGATLNIPYVITRPRGDVQGQLQAVVFAPKTFTAAPLTGGHRSELLAATTQKAPGGGTPNLAPVLIGLLLLGGGFAAWKLLGGTGGGGGGRGTLRVGDQAFSLKDLPKSGAFCVLAGPGYVHEGDTPVVPVQGLPAERVAELTRVGRDLRVRGVHEDVRLSSVAGRVVVGDTATVSLRPEEPDIPLEFSGEVRGPGGVPREITRTVNVAFMQGEG</sequence>
<organism evidence="1 2">
    <name type="scientific">Deinococcus deserti (strain DSM 17065 / CIP 109153 / LMG 22923 / VCD115)</name>
    <dbReference type="NCBI Taxonomy" id="546414"/>
    <lineage>
        <taxon>Bacteria</taxon>
        <taxon>Thermotogati</taxon>
        <taxon>Deinococcota</taxon>
        <taxon>Deinococci</taxon>
        <taxon>Deinococcales</taxon>
        <taxon>Deinococcaceae</taxon>
        <taxon>Deinococcus</taxon>
    </lineage>
</organism>
<gene>
    <name evidence="1" type="ordered locus">Deide_2p00760</name>
</gene>
<accession>C1D2V2</accession>
<dbReference type="OrthoDB" id="58969at2"/>
<evidence type="ECO:0000313" key="1">
    <source>
        <dbReference type="EMBL" id="ACO47741.1"/>
    </source>
</evidence>
<dbReference type="Proteomes" id="UP000002208">
    <property type="component" value="Plasmid 2"/>
</dbReference>
<dbReference type="KEGG" id="ddr:Deide_2p00760"/>
<name>C1D2V2_DEIDV</name>
<proteinExistence type="predicted"/>
<dbReference type="AlphaFoldDB" id="C1D2V2"/>
<keyword evidence="1" id="KW-0614">Plasmid</keyword>
<reference evidence="1 2" key="1">
    <citation type="journal article" date="2009" name="PLoS Genet.">
        <title>Alliance of proteomics and genomics to unravel the specificities of Sahara bacterium Deinococcus deserti.</title>
        <authorList>
            <person name="de Groot A."/>
            <person name="Dulermo R."/>
            <person name="Ortet P."/>
            <person name="Blanchard L."/>
            <person name="Guerin P."/>
            <person name="Fernandez B."/>
            <person name="Vacherie B."/>
            <person name="Dossat C."/>
            <person name="Jolivet E."/>
            <person name="Siguier P."/>
            <person name="Chandler M."/>
            <person name="Barakat M."/>
            <person name="Dedieu A."/>
            <person name="Barbe V."/>
            <person name="Heulin T."/>
            <person name="Sommer S."/>
            <person name="Achouak W."/>
            <person name="Armengaud J."/>
        </authorList>
    </citation>
    <scope>NUCLEOTIDE SEQUENCE [LARGE SCALE GENOMIC DNA]</scope>
    <source>
        <strain evidence="2">DSM 17065 / CIP 109153 / LMG 22923 / VCD115</strain>
        <plasmid evidence="2">pDeide2</plasmid>
    </source>
</reference>
<protein>
    <submittedName>
        <fullName evidence="1">Uncharacterized protein</fullName>
    </submittedName>
</protein>
<dbReference type="HOGENOM" id="CLU_651694_0_0_0"/>